<protein>
    <submittedName>
        <fullName evidence="1">Uncharacterized protein</fullName>
    </submittedName>
</protein>
<keyword evidence="2" id="KW-1185">Reference proteome</keyword>
<dbReference type="KEGG" id="fwa:DCMF_02935"/>
<evidence type="ECO:0000313" key="2">
    <source>
        <dbReference type="Proteomes" id="UP000323521"/>
    </source>
</evidence>
<name>A0A3G1KN56_FORW1</name>
<proteinExistence type="predicted"/>
<evidence type="ECO:0000313" key="1">
    <source>
        <dbReference type="EMBL" id="ATW23888.1"/>
    </source>
</evidence>
<dbReference type="AlphaFoldDB" id="A0A3G1KN56"/>
<dbReference type="RefSeq" id="WP_148133056.1">
    <property type="nucleotide sequence ID" value="NZ_CP017634.1"/>
</dbReference>
<dbReference type="Proteomes" id="UP000323521">
    <property type="component" value="Chromosome"/>
</dbReference>
<sequence>MKVNFPQGMLKRREIIYSGRGFVDEDVVMNVLLLGAVDMDTGAKIMKTRNYDSKALEVELRVNGVTVNLERGMARLASLFRSVKEKDGCIYVDI</sequence>
<gene>
    <name evidence="1" type="ORF">DCMF_02935</name>
</gene>
<dbReference type="EMBL" id="CP017634">
    <property type="protein sequence ID" value="ATW23888.1"/>
    <property type="molecule type" value="Genomic_DNA"/>
</dbReference>
<organism evidence="1 2">
    <name type="scientific">Formimonas warabiya</name>
    <dbReference type="NCBI Taxonomy" id="1761012"/>
    <lineage>
        <taxon>Bacteria</taxon>
        <taxon>Bacillati</taxon>
        <taxon>Bacillota</taxon>
        <taxon>Clostridia</taxon>
        <taxon>Eubacteriales</taxon>
        <taxon>Peptococcaceae</taxon>
        <taxon>Candidatus Formimonas</taxon>
    </lineage>
</organism>
<accession>A0A3G1KN56</accession>
<reference evidence="1 2" key="1">
    <citation type="submission" date="2016-10" db="EMBL/GenBank/DDBJ databases">
        <title>Complete Genome Sequence of Peptococcaceae strain DCMF.</title>
        <authorList>
            <person name="Edwards R.J."/>
            <person name="Holland S.I."/>
            <person name="Deshpande N.P."/>
            <person name="Wong Y.K."/>
            <person name="Ertan H."/>
            <person name="Manefield M."/>
            <person name="Russell T.L."/>
            <person name="Lee M.J."/>
        </authorList>
    </citation>
    <scope>NUCLEOTIDE SEQUENCE [LARGE SCALE GENOMIC DNA]</scope>
    <source>
        <strain evidence="1 2">DCMF</strain>
    </source>
</reference>